<dbReference type="Proteomes" id="UP000664658">
    <property type="component" value="Unassembled WGS sequence"/>
</dbReference>
<dbReference type="SUPFAM" id="SSF54285">
    <property type="entry name" value="MoaD/ThiS"/>
    <property type="match status" value="1"/>
</dbReference>
<accession>A0A8E0W2H2</accession>
<name>A0A8E0W2H2_PLESH</name>
<evidence type="ECO:0000313" key="3">
    <source>
        <dbReference type="EMBL" id="MBO1109493.1"/>
    </source>
</evidence>
<evidence type="ECO:0000256" key="2">
    <source>
        <dbReference type="HAMAP-Rule" id="MF_00460"/>
    </source>
</evidence>
<dbReference type="Gene3D" id="3.10.20.280">
    <property type="entry name" value="RnfH-like"/>
    <property type="match status" value="1"/>
</dbReference>
<organism evidence="3 4">
    <name type="scientific">Plesiomonas shigelloides</name>
    <name type="common">Aeromonas shigelloides</name>
    <dbReference type="NCBI Taxonomy" id="703"/>
    <lineage>
        <taxon>Bacteria</taxon>
        <taxon>Pseudomonadati</taxon>
        <taxon>Pseudomonadota</taxon>
        <taxon>Gammaproteobacteria</taxon>
        <taxon>Enterobacterales</taxon>
        <taxon>Enterobacteriaceae</taxon>
        <taxon>Plesiomonas</taxon>
    </lineage>
</organism>
<evidence type="ECO:0000313" key="4">
    <source>
        <dbReference type="Proteomes" id="UP000664658"/>
    </source>
</evidence>
<proteinExistence type="inferred from homology"/>
<dbReference type="AlphaFoldDB" id="A0A8E0W2H2"/>
<gene>
    <name evidence="3" type="ORF">J2R62_14980</name>
</gene>
<dbReference type="Pfam" id="PF03658">
    <property type="entry name" value="Ub-RnfH"/>
    <property type="match status" value="1"/>
</dbReference>
<comment type="caution">
    <text evidence="3">The sequence shown here is derived from an EMBL/GenBank/DDBJ whole genome shotgun (WGS) entry which is preliminary data.</text>
</comment>
<dbReference type="PANTHER" id="PTHR37483:SF1">
    <property type="entry name" value="UPF0125 PROTEIN RATB"/>
    <property type="match status" value="1"/>
</dbReference>
<dbReference type="HAMAP" id="MF_00460">
    <property type="entry name" value="UPF0125_RnfH"/>
    <property type="match status" value="1"/>
</dbReference>
<evidence type="ECO:0000256" key="1">
    <source>
        <dbReference type="ARBA" id="ARBA00010645"/>
    </source>
</evidence>
<dbReference type="NCBIfam" id="NF002490">
    <property type="entry name" value="PRK01777.1"/>
    <property type="match status" value="1"/>
</dbReference>
<dbReference type="PANTHER" id="PTHR37483">
    <property type="entry name" value="UPF0125 PROTEIN RATB"/>
    <property type="match status" value="1"/>
</dbReference>
<comment type="similarity">
    <text evidence="1 2">Belongs to the UPF0125 (RnfH) family.</text>
</comment>
<protein>
    <recommendedName>
        <fullName evidence="2">UPF0125 protein J2R62_14980</fullName>
    </recommendedName>
</protein>
<sequence>MHLPRARRRCTVAEIHVEVAYALPNVQRVLSLSVPDTATVEEIILRSGILQMCPDIDLRVNRVGVYSRMVKLSDRVHDGDRIEIYRPLLADPKEMRRLRAERAKKNA</sequence>
<dbReference type="InterPro" id="IPR016155">
    <property type="entry name" value="Mopterin_synth/thiamin_S_b"/>
</dbReference>
<dbReference type="InterPro" id="IPR037021">
    <property type="entry name" value="RnfH_sf"/>
</dbReference>
<dbReference type="EMBL" id="JAFNAA010000019">
    <property type="protein sequence ID" value="MBO1109493.1"/>
    <property type="molecule type" value="Genomic_DNA"/>
</dbReference>
<dbReference type="InterPro" id="IPR005346">
    <property type="entry name" value="RnfH"/>
</dbReference>
<reference evidence="3" key="1">
    <citation type="submission" date="2021-03" db="EMBL/GenBank/DDBJ databases">
        <title>Plesiomonas shigelloides zfcc0051, isolated from zebrafish feces.</title>
        <authorList>
            <person name="Vanderhoek Z."/>
            <person name="Gaulke C."/>
        </authorList>
    </citation>
    <scope>NUCLEOTIDE SEQUENCE</scope>
    <source>
        <strain evidence="3">Zfcc0051</strain>
    </source>
</reference>